<feature type="transmembrane region" description="Helical" evidence="7">
    <location>
        <begin position="256"/>
        <end position="274"/>
    </location>
</feature>
<organism evidence="9 10">
    <name type="scientific">Candidatus Schekmanbacteria bacterium RBG_13_48_7</name>
    <dbReference type="NCBI Taxonomy" id="1817878"/>
    <lineage>
        <taxon>Bacteria</taxon>
        <taxon>Candidatus Schekmaniibacteriota</taxon>
    </lineage>
</organism>
<dbReference type="AlphaFoldDB" id="A0A1F7RTR0"/>
<evidence type="ECO:0000256" key="6">
    <source>
        <dbReference type="ARBA" id="ARBA00023004"/>
    </source>
</evidence>
<dbReference type="Gene3D" id="3.90.10.10">
    <property type="entry name" value="Cytochrome C3"/>
    <property type="match status" value="2"/>
</dbReference>
<dbReference type="PANTHER" id="PTHR35038">
    <property type="entry name" value="DISSIMILATORY SULFITE REDUCTASE SIRA"/>
    <property type="match status" value="1"/>
</dbReference>
<keyword evidence="4" id="KW-0732">Signal</keyword>
<dbReference type="GO" id="GO:0020037">
    <property type="term" value="F:heme binding"/>
    <property type="evidence" value="ECO:0007669"/>
    <property type="project" value="InterPro"/>
</dbReference>
<evidence type="ECO:0000313" key="9">
    <source>
        <dbReference type="EMBL" id="OGL44478.1"/>
    </source>
</evidence>
<protein>
    <recommendedName>
        <fullName evidence="8">Class III cytochrome C domain-containing protein</fullName>
    </recommendedName>
</protein>
<keyword evidence="1" id="KW-0813">Transport</keyword>
<feature type="transmembrane region" description="Helical" evidence="7">
    <location>
        <begin position="94"/>
        <end position="111"/>
    </location>
</feature>
<dbReference type="Pfam" id="PF02085">
    <property type="entry name" value="Cytochrom_CIII"/>
    <property type="match status" value="1"/>
</dbReference>
<feature type="transmembrane region" description="Helical" evidence="7">
    <location>
        <begin position="131"/>
        <end position="150"/>
    </location>
</feature>
<keyword evidence="7" id="KW-1133">Transmembrane helix</keyword>
<keyword evidence="5" id="KW-0249">Electron transport</keyword>
<comment type="caution">
    <text evidence="9">The sequence shown here is derived from an EMBL/GenBank/DDBJ whole genome shotgun (WGS) entry which is preliminary data.</text>
</comment>
<evidence type="ECO:0000256" key="3">
    <source>
        <dbReference type="ARBA" id="ARBA00022723"/>
    </source>
</evidence>
<dbReference type="Proteomes" id="UP000179266">
    <property type="component" value="Unassembled WGS sequence"/>
</dbReference>
<evidence type="ECO:0000256" key="5">
    <source>
        <dbReference type="ARBA" id="ARBA00022982"/>
    </source>
</evidence>
<dbReference type="InterPro" id="IPR051829">
    <property type="entry name" value="Multiheme_Cytochr_ET"/>
</dbReference>
<evidence type="ECO:0000256" key="7">
    <source>
        <dbReference type="SAM" id="Phobius"/>
    </source>
</evidence>
<proteinExistence type="predicted"/>
<feature type="transmembrane region" description="Helical" evidence="7">
    <location>
        <begin position="50"/>
        <end position="82"/>
    </location>
</feature>
<accession>A0A1F7RTR0</accession>
<dbReference type="CDD" id="cd08168">
    <property type="entry name" value="Cytochrom_C3"/>
    <property type="match status" value="2"/>
</dbReference>
<feature type="transmembrane region" description="Helical" evidence="7">
    <location>
        <begin position="157"/>
        <end position="177"/>
    </location>
</feature>
<keyword evidence="7" id="KW-0812">Transmembrane</keyword>
<dbReference type="InterPro" id="IPR036280">
    <property type="entry name" value="Multihaem_cyt_sf"/>
</dbReference>
<dbReference type="SUPFAM" id="SSF48695">
    <property type="entry name" value="Multiheme cytochromes"/>
    <property type="match status" value="1"/>
</dbReference>
<keyword evidence="3" id="KW-0479">Metal-binding</keyword>
<dbReference type="GO" id="GO:0009055">
    <property type="term" value="F:electron transfer activity"/>
    <property type="evidence" value="ECO:0007669"/>
    <property type="project" value="InterPro"/>
</dbReference>
<evidence type="ECO:0000313" key="10">
    <source>
        <dbReference type="Proteomes" id="UP000179266"/>
    </source>
</evidence>
<evidence type="ECO:0000256" key="1">
    <source>
        <dbReference type="ARBA" id="ARBA00022448"/>
    </source>
</evidence>
<feature type="domain" description="Class III cytochrome C" evidence="8">
    <location>
        <begin position="338"/>
        <end position="426"/>
    </location>
</feature>
<dbReference type="InterPro" id="IPR020942">
    <property type="entry name" value="Cyt_c_III_dom"/>
</dbReference>
<keyword evidence="7" id="KW-0472">Membrane</keyword>
<evidence type="ECO:0000256" key="4">
    <source>
        <dbReference type="ARBA" id="ARBA00022729"/>
    </source>
</evidence>
<gene>
    <name evidence="9" type="ORF">A2161_12290</name>
</gene>
<evidence type="ECO:0000256" key="2">
    <source>
        <dbReference type="ARBA" id="ARBA00022617"/>
    </source>
</evidence>
<keyword evidence="6" id="KW-0408">Iron</keyword>
<dbReference type="GO" id="GO:0046872">
    <property type="term" value="F:metal ion binding"/>
    <property type="evidence" value="ECO:0007669"/>
    <property type="project" value="UniProtKB-KW"/>
</dbReference>
<keyword evidence="2" id="KW-0349">Heme</keyword>
<sequence>MEKLGQEKLLKIVKKLTIPIVIAGISLSTLHQSSLGTLFLATPFRLHPLWYTTMLPIFFFISAIGLGCLTISWVTIIVHWLYSAHAPMDAISKIGRISSYFLGTYIVLKFGEIIVDGKTGMLFKPSWDIANFWFEIFISAIIPFALLLQANYRKSMGAMFAISTMALTGMSLNRINVAGLATLSRTKSLYFPAWSEWAVTLGILSAAGLFFLFSVEYFSIFTGIRKPLLTKEYKPGLFDHTDWKNMIFGGNFFGEAQLYSLAFIVAVGLCMGFLSDDAVFGVTPDKTPVYDARMSEVIKVKNETDGGARFFIPESVSMPLPDHEKKNVLMIDGNRNGRYVFFDHDMHITENGGKETSCRNCHHMNNPFESASRCSSCHSDMYLAADIFNHTYHMNKMGGNKGCTKCHTDLSRPKTYSNTVTCESCHMKMRVENSLINEKITEKNTVAPSYMDAMHKLCITCHKKMQSERKNLGENFSRCPTCHDDSPELTRKFISTDY</sequence>
<reference evidence="9 10" key="1">
    <citation type="journal article" date="2016" name="Nat. Commun.">
        <title>Thousands of microbial genomes shed light on interconnected biogeochemical processes in an aquifer system.</title>
        <authorList>
            <person name="Anantharaman K."/>
            <person name="Brown C.T."/>
            <person name="Hug L.A."/>
            <person name="Sharon I."/>
            <person name="Castelle C.J."/>
            <person name="Probst A.J."/>
            <person name="Thomas B.C."/>
            <person name="Singh A."/>
            <person name="Wilkins M.J."/>
            <person name="Karaoz U."/>
            <person name="Brodie E.L."/>
            <person name="Williams K.H."/>
            <person name="Hubbard S.S."/>
            <person name="Banfield J.F."/>
        </authorList>
    </citation>
    <scope>NUCLEOTIDE SEQUENCE [LARGE SCALE GENOMIC DNA]</scope>
</reference>
<feature type="transmembrane region" description="Helical" evidence="7">
    <location>
        <begin position="197"/>
        <end position="224"/>
    </location>
</feature>
<dbReference type="EMBL" id="MGDD01000222">
    <property type="protein sequence ID" value="OGL44478.1"/>
    <property type="molecule type" value="Genomic_DNA"/>
</dbReference>
<name>A0A1F7RTR0_9BACT</name>
<evidence type="ECO:0000259" key="8">
    <source>
        <dbReference type="Pfam" id="PF02085"/>
    </source>
</evidence>